<keyword evidence="8" id="KW-1185">Reference proteome</keyword>
<dbReference type="InterPro" id="IPR000152">
    <property type="entry name" value="EGF-type_Asp/Asn_hydroxyl_site"/>
</dbReference>
<accession>A0AAF3J3P3</accession>
<organism evidence="8 9">
    <name type="scientific">Mesorhabditis belari</name>
    <dbReference type="NCBI Taxonomy" id="2138241"/>
    <lineage>
        <taxon>Eukaryota</taxon>
        <taxon>Metazoa</taxon>
        <taxon>Ecdysozoa</taxon>
        <taxon>Nematoda</taxon>
        <taxon>Chromadorea</taxon>
        <taxon>Rhabditida</taxon>
        <taxon>Rhabditina</taxon>
        <taxon>Rhabditomorpha</taxon>
        <taxon>Rhabditoidea</taxon>
        <taxon>Rhabditidae</taxon>
        <taxon>Mesorhabditinae</taxon>
        <taxon>Mesorhabditis</taxon>
    </lineage>
</organism>
<proteinExistence type="predicted"/>
<keyword evidence="2 6" id="KW-0732">Signal</keyword>
<dbReference type="InterPro" id="IPR000742">
    <property type="entry name" value="EGF"/>
</dbReference>
<protein>
    <submittedName>
        <fullName evidence="9">EGF-like domain-containing protein</fullName>
    </submittedName>
</protein>
<evidence type="ECO:0000313" key="8">
    <source>
        <dbReference type="Proteomes" id="UP000887575"/>
    </source>
</evidence>
<dbReference type="PROSITE" id="PS01187">
    <property type="entry name" value="EGF_CA"/>
    <property type="match status" value="1"/>
</dbReference>
<dbReference type="SUPFAM" id="SSF57196">
    <property type="entry name" value="EGF/Laminin"/>
    <property type="match status" value="1"/>
</dbReference>
<reference evidence="9" key="1">
    <citation type="submission" date="2024-02" db="UniProtKB">
        <authorList>
            <consortium name="WormBaseParasite"/>
        </authorList>
    </citation>
    <scope>IDENTIFICATION</scope>
</reference>
<keyword evidence="3" id="KW-0677">Repeat</keyword>
<evidence type="ECO:0000259" key="7">
    <source>
        <dbReference type="PROSITE" id="PS50026"/>
    </source>
</evidence>
<dbReference type="AlphaFoldDB" id="A0AAF3J3P3"/>
<dbReference type="SUPFAM" id="SSF57184">
    <property type="entry name" value="Growth factor receptor domain"/>
    <property type="match status" value="1"/>
</dbReference>
<feature type="chain" id="PRO_5042099226" evidence="6">
    <location>
        <begin position="21"/>
        <end position="164"/>
    </location>
</feature>
<keyword evidence="1 5" id="KW-0245">EGF-like domain</keyword>
<evidence type="ECO:0000256" key="5">
    <source>
        <dbReference type="PROSITE-ProRule" id="PRU00076"/>
    </source>
</evidence>
<dbReference type="PROSITE" id="PS01186">
    <property type="entry name" value="EGF_2"/>
    <property type="match status" value="1"/>
</dbReference>
<evidence type="ECO:0000256" key="6">
    <source>
        <dbReference type="SAM" id="SignalP"/>
    </source>
</evidence>
<dbReference type="InterPro" id="IPR050751">
    <property type="entry name" value="ECM_structural_protein"/>
</dbReference>
<keyword evidence="4" id="KW-1015">Disulfide bond</keyword>
<dbReference type="PANTHER" id="PTHR24034">
    <property type="entry name" value="EGF-LIKE DOMAIN-CONTAINING PROTEIN"/>
    <property type="match status" value="1"/>
</dbReference>
<dbReference type="SMART" id="SM00181">
    <property type="entry name" value="EGF"/>
    <property type="match status" value="3"/>
</dbReference>
<dbReference type="InterPro" id="IPR049883">
    <property type="entry name" value="NOTCH1_EGF-like"/>
</dbReference>
<dbReference type="InterPro" id="IPR001881">
    <property type="entry name" value="EGF-like_Ca-bd_dom"/>
</dbReference>
<evidence type="ECO:0000313" key="9">
    <source>
        <dbReference type="WBParaSite" id="MBELARI_LOCUS14234"/>
    </source>
</evidence>
<dbReference type="GO" id="GO:0005509">
    <property type="term" value="F:calcium ion binding"/>
    <property type="evidence" value="ECO:0007669"/>
    <property type="project" value="InterPro"/>
</dbReference>
<dbReference type="WBParaSite" id="MBELARI_LOCUS14234">
    <property type="protein sequence ID" value="MBELARI_LOCUS14234"/>
    <property type="gene ID" value="MBELARI_LOCUS14234"/>
</dbReference>
<evidence type="ECO:0000256" key="4">
    <source>
        <dbReference type="ARBA" id="ARBA00023157"/>
    </source>
</evidence>
<dbReference type="FunFam" id="2.10.25.10:FF:000038">
    <property type="entry name" value="Fibrillin 2"/>
    <property type="match status" value="2"/>
</dbReference>
<evidence type="ECO:0000256" key="3">
    <source>
        <dbReference type="ARBA" id="ARBA00022737"/>
    </source>
</evidence>
<sequence length="164" mass="17898">MSKFLLTIGALISSRQIAAADLMPSSCGNTVCALNSYCDSNYQCHCNVGWQGNGTHCEDINECNQPICPTEARCVNFAGGYRCDCPMGYEIKIVVDSSGQNGMQCTDIDECANEFHPCGNLRDEFKCVNVPGTFECHCAVGIRLGIACRGYPPLILLTDKWMHP</sequence>
<dbReference type="Proteomes" id="UP000887575">
    <property type="component" value="Unassembled WGS sequence"/>
</dbReference>
<feature type="domain" description="EGF-like" evidence="7">
    <location>
        <begin position="59"/>
        <end position="95"/>
    </location>
</feature>
<feature type="domain" description="EGF-like" evidence="7">
    <location>
        <begin position="107"/>
        <end position="149"/>
    </location>
</feature>
<evidence type="ECO:0000256" key="2">
    <source>
        <dbReference type="ARBA" id="ARBA00022729"/>
    </source>
</evidence>
<dbReference type="PROSITE" id="PS50026">
    <property type="entry name" value="EGF_3"/>
    <property type="match status" value="2"/>
</dbReference>
<name>A0AAF3J3P3_9BILA</name>
<dbReference type="CDD" id="cd00054">
    <property type="entry name" value="EGF_CA"/>
    <property type="match status" value="2"/>
</dbReference>
<dbReference type="Pfam" id="PF07645">
    <property type="entry name" value="EGF_CA"/>
    <property type="match status" value="2"/>
</dbReference>
<feature type="signal peptide" evidence="6">
    <location>
        <begin position="1"/>
        <end position="20"/>
    </location>
</feature>
<dbReference type="InterPro" id="IPR009030">
    <property type="entry name" value="Growth_fac_rcpt_cys_sf"/>
</dbReference>
<dbReference type="InterPro" id="IPR018097">
    <property type="entry name" value="EGF_Ca-bd_CS"/>
</dbReference>
<evidence type="ECO:0000256" key="1">
    <source>
        <dbReference type="ARBA" id="ARBA00022536"/>
    </source>
</evidence>
<dbReference type="SMART" id="SM00179">
    <property type="entry name" value="EGF_CA"/>
    <property type="match status" value="2"/>
</dbReference>
<dbReference type="PROSITE" id="PS00010">
    <property type="entry name" value="ASX_HYDROXYL"/>
    <property type="match status" value="2"/>
</dbReference>
<dbReference type="Gene3D" id="2.10.25.10">
    <property type="entry name" value="Laminin"/>
    <property type="match status" value="3"/>
</dbReference>
<comment type="caution">
    <text evidence="5">Lacks conserved residue(s) required for the propagation of feature annotation.</text>
</comment>
<dbReference type="PANTHER" id="PTHR24034:SF209">
    <property type="entry name" value="EGF-LIKE DOMAIN-CONTAINING PROTEIN"/>
    <property type="match status" value="1"/>
</dbReference>